<gene>
    <name evidence="3" type="ORF">BON30_44540</name>
</gene>
<proteinExistence type="predicted"/>
<organism evidence="3 4">
    <name type="scientific">Cystobacter ferrugineus</name>
    <dbReference type="NCBI Taxonomy" id="83449"/>
    <lineage>
        <taxon>Bacteria</taxon>
        <taxon>Pseudomonadati</taxon>
        <taxon>Myxococcota</taxon>
        <taxon>Myxococcia</taxon>
        <taxon>Myxococcales</taxon>
        <taxon>Cystobacterineae</taxon>
        <taxon>Archangiaceae</taxon>
        <taxon>Cystobacter</taxon>
    </lineage>
</organism>
<evidence type="ECO:0000313" key="4">
    <source>
        <dbReference type="Proteomes" id="UP000182229"/>
    </source>
</evidence>
<keyword evidence="2" id="KW-1133">Transmembrane helix</keyword>
<dbReference type="AlphaFoldDB" id="A0A1L9AW05"/>
<evidence type="ECO:0000313" key="3">
    <source>
        <dbReference type="EMBL" id="OJH34195.1"/>
    </source>
</evidence>
<dbReference type="EMBL" id="MPIN01000021">
    <property type="protein sequence ID" value="OJH34195.1"/>
    <property type="molecule type" value="Genomic_DNA"/>
</dbReference>
<sequence>MVFLRILSWLPLSAAGLLWAAVLGLVALWPQHPTGARQLRWRNAAGQPLASAPSRCGDVIRFPLFVEQDRIWLPCPAAPDLPTGTFALLQPRRGEARLLEPLPEHLALERVEGLLPGPGGRVGLVYRAGTRASAAGGAREALVAAVMDAEGWRELPERLPGGAGSRLLGLGWAGYRLEVAIAPARGEDTRAEAADAVLVRVGDKDLPRTLTREEMCLDRTDCVVRAAWNAGFARGWRFLVEDGGTLREVEESGAGEAAGQSLQLLAGLDLRVAGRMRPPNLPATHQLEPDGSILPAQPPPSGPRPLPSPLVMGDTRLETLSRFVLEPGEGLLHEWRGQRWNTVSGADGLLRVGEGTGALAAVARLESPCTHLASGFLVPSRRGLTLLSPEGCHVGLTASGQRADPLNLLEHLEYAHVPHALPALLFVVLGLPALLIPTSVASRPRARDHRLLVRALLASCYLLGALPLLSWLWPLLS</sequence>
<feature type="region of interest" description="Disordered" evidence="1">
    <location>
        <begin position="277"/>
        <end position="307"/>
    </location>
</feature>
<accession>A0A1L9AW05</accession>
<feature type="transmembrane region" description="Helical" evidence="2">
    <location>
        <begin position="452"/>
        <end position="473"/>
    </location>
</feature>
<keyword evidence="2" id="KW-0812">Transmembrane</keyword>
<name>A0A1L9AW05_9BACT</name>
<protein>
    <submittedName>
        <fullName evidence="3">Uncharacterized protein</fullName>
    </submittedName>
</protein>
<keyword evidence="4" id="KW-1185">Reference proteome</keyword>
<dbReference type="Proteomes" id="UP000182229">
    <property type="component" value="Unassembled WGS sequence"/>
</dbReference>
<reference evidence="3 4" key="2">
    <citation type="submission" date="2016-12" db="EMBL/GenBank/DDBJ databases">
        <title>Draft Genome Sequence of Cystobacter ferrugineus Strain Cbfe23.</title>
        <authorList>
            <person name="Akbar S."/>
            <person name="Dowd S.E."/>
            <person name="Stevens D.C."/>
        </authorList>
    </citation>
    <scope>NUCLEOTIDE SEQUENCE [LARGE SCALE GENOMIC DNA]</scope>
    <source>
        <strain evidence="3 4">Cbfe23</strain>
    </source>
</reference>
<evidence type="ECO:0000256" key="1">
    <source>
        <dbReference type="SAM" id="MobiDB-lite"/>
    </source>
</evidence>
<feature type="transmembrane region" description="Helical" evidence="2">
    <location>
        <begin position="420"/>
        <end position="440"/>
    </location>
</feature>
<keyword evidence="2" id="KW-0472">Membrane</keyword>
<reference evidence="4" key="1">
    <citation type="submission" date="2016-11" db="EMBL/GenBank/DDBJ databases">
        <authorList>
            <person name="Shukria A."/>
            <person name="Stevens D.C."/>
        </authorList>
    </citation>
    <scope>NUCLEOTIDE SEQUENCE [LARGE SCALE GENOMIC DNA]</scope>
    <source>
        <strain evidence="4">Cbfe23</strain>
    </source>
</reference>
<feature type="compositionally biased region" description="Pro residues" evidence="1">
    <location>
        <begin position="296"/>
        <end position="307"/>
    </location>
</feature>
<dbReference type="STRING" id="83449.BON30_44540"/>
<evidence type="ECO:0000256" key="2">
    <source>
        <dbReference type="SAM" id="Phobius"/>
    </source>
</evidence>
<comment type="caution">
    <text evidence="3">The sequence shown here is derived from an EMBL/GenBank/DDBJ whole genome shotgun (WGS) entry which is preliminary data.</text>
</comment>